<dbReference type="Proteomes" id="UP001193734">
    <property type="component" value="Unassembled WGS sequence"/>
</dbReference>
<keyword evidence="1 2" id="KW-0808">Transferase</keyword>
<proteinExistence type="predicted"/>
<dbReference type="GO" id="GO:0016740">
    <property type="term" value="F:transferase activity"/>
    <property type="evidence" value="ECO:0007669"/>
    <property type="project" value="UniProtKB-KW"/>
</dbReference>
<name>A0ABX2AV68_9BACT</name>
<organism evidence="2 3">
    <name type="scientific">Xylanibacter rodentium</name>
    <dbReference type="NCBI Taxonomy" id="2736289"/>
    <lineage>
        <taxon>Bacteria</taxon>
        <taxon>Pseudomonadati</taxon>
        <taxon>Bacteroidota</taxon>
        <taxon>Bacteroidia</taxon>
        <taxon>Bacteroidales</taxon>
        <taxon>Prevotellaceae</taxon>
        <taxon>Xylanibacter</taxon>
    </lineage>
</organism>
<protein>
    <submittedName>
        <fullName evidence="2">Glycosyl transferase</fullName>
    </submittedName>
</protein>
<dbReference type="RefSeq" id="WP_172324680.1">
    <property type="nucleotide sequence ID" value="NZ_JABKKE010000003.1"/>
</dbReference>
<evidence type="ECO:0000313" key="3">
    <source>
        <dbReference type="Proteomes" id="UP001193734"/>
    </source>
</evidence>
<dbReference type="EMBL" id="JABKKE010000003">
    <property type="protein sequence ID" value="NPE13363.1"/>
    <property type="molecule type" value="Genomic_DNA"/>
</dbReference>
<dbReference type="PANTHER" id="PTHR32385:SF15">
    <property type="entry name" value="INOSITOL PHOSPHOCERAMIDE MANNOSYLTRANSFERASE 1"/>
    <property type="match status" value="1"/>
</dbReference>
<dbReference type="InterPro" id="IPR029044">
    <property type="entry name" value="Nucleotide-diphossugar_trans"/>
</dbReference>
<dbReference type="GeneID" id="82156790"/>
<dbReference type="PANTHER" id="PTHR32385">
    <property type="entry name" value="MANNOSYL PHOSPHORYLINOSITOL CERAMIDE SYNTHASE"/>
    <property type="match status" value="1"/>
</dbReference>
<dbReference type="InterPro" id="IPR051706">
    <property type="entry name" value="Glycosyltransferase_domain"/>
</dbReference>
<sequence>MIPKIIHFCWFGKSIYSPLMAKCIDTWKQVLPEYEFKLWNEDTFDINSTEWTKHSYELKKYAFVSDYVRLLVLYKYGGIYLDTDVKMIRSFNSLLEEDGFMCFEDVKGDVVASCVMAAKPNHLFIKECLEYYDRDFTMDIVDNNEANVIDITKRFVKKGLQLGGAEQIVSGIHIFPREYFCPMDFWGNWNKTANTYCIHLFFGSWLPDKEQKKLNRRKKWYFKLAKWIYVHIGLQRLKKYFREKFYS</sequence>
<accession>A0ABX2AV68</accession>
<evidence type="ECO:0000256" key="1">
    <source>
        <dbReference type="ARBA" id="ARBA00022679"/>
    </source>
</evidence>
<dbReference type="Pfam" id="PF04488">
    <property type="entry name" value="Gly_transf_sug"/>
    <property type="match status" value="1"/>
</dbReference>
<dbReference type="Gene3D" id="3.90.550.20">
    <property type="match status" value="1"/>
</dbReference>
<keyword evidence="3" id="KW-1185">Reference proteome</keyword>
<dbReference type="InterPro" id="IPR007577">
    <property type="entry name" value="GlycoTrfase_DXD_sugar-bd_CS"/>
</dbReference>
<comment type="caution">
    <text evidence="2">The sequence shown here is derived from an EMBL/GenBank/DDBJ whole genome shotgun (WGS) entry which is preliminary data.</text>
</comment>
<dbReference type="SUPFAM" id="SSF53448">
    <property type="entry name" value="Nucleotide-diphospho-sugar transferases"/>
    <property type="match status" value="1"/>
</dbReference>
<reference evidence="2 3" key="1">
    <citation type="submission" date="2020-05" db="EMBL/GenBank/DDBJ databases">
        <title>Distinct polysaccharide utilization as determinants for interspecies competition between intestinal Prevotella spp.</title>
        <authorList>
            <person name="Galvez E.J.C."/>
            <person name="Iljazovic A."/>
            <person name="Strowig T."/>
        </authorList>
    </citation>
    <scope>NUCLEOTIDE SEQUENCE [LARGE SCALE GENOMIC DNA]</scope>
    <source>
        <strain evidence="2 3">PROD</strain>
    </source>
</reference>
<gene>
    <name evidence="2" type="ORF">HPS55_03325</name>
</gene>
<evidence type="ECO:0000313" key="2">
    <source>
        <dbReference type="EMBL" id="NPE13363.1"/>
    </source>
</evidence>